<keyword evidence="1" id="KW-0472">Membrane</keyword>
<organism evidence="2 3">
    <name type="scientific">Crotalaria pallida</name>
    <name type="common">Smooth rattlebox</name>
    <name type="synonym">Crotalaria striata</name>
    <dbReference type="NCBI Taxonomy" id="3830"/>
    <lineage>
        <taxon>Eukaryota</taxon>
        <taxon>Viridiplantae</taxon>
        <taxon>Streptophyta</taxon>
        <taxon>Embryophyta</taxon>
        <taxon>Tracheophyta</taxon>
        <taxon>Spermatophyta</taxon>
        <taxon>Magnoliopsida</taxon>
        <taxon>eudicotyledons</taxon>
        <taxon>Gunneridae</taxon>
        <taxon>Pentapetalae</taxon>
        <taxon>rosids</taxon>
        <taxon>fabids</taxon>
        <taxon>Fabales</taxon>
        <taxon>Fabaceae</taxon>
        <taxon>Papilionoideae</taxon>
        <taxon>50 kb inversion clade</taxon>
        <taxon>genistoids sensu lato</taxon>
        <taxon>core genistoids</taxon>
        <taxon>Crotalarieae</taxon>
        <taxon>Crotalaria</taxon>
    </lineage>
</organism>
<dbReference type="AlphaFoldDB" id="A0AAN9IN12"/>
<evidence type="ECO:0000313" key="2">
    <source>
        <dbReference type="EMBL" id="KAK7283060.1"/>
    </source>
</evidence>
<comment type="caution">
    <text evidence="2">The sequence shown here is derived from an EMBL/GenBank/DDBJ whole genome shotgun (WGS) entry which is preliminary data.</text>
</comment>
<feature type="transmembrane region" description="Helical" evidence="1">
    <location>
        <begin position="31"/>
        <end position="54"/>
    </location>
</feature>
<dbReference type="Proteomes" id="UP001372338">
    <property type="component" value="Unassembled WGS sequence"/>
</dbReference>
<keyword evidence="3" id="KW-1185">Reference proteome</keyword>
<evidence type="ECO:0000313" key="3">
    <source>
        <dbReference type="Proteomes" id="UP001372338"/>
    </source>
</evidence>
<evidence type="ECO:0000256" key="1">
    <source>
        <dbReference type="SAM" id="Phobius"/>
    </source>
</evidence>
<sequence length="75" mass="8563">MIKNGTVCNRSCLFSFLFSLPNLFIPKNLVALLLFIRWIFFLSFSSLLCLLLYLSSLPFHPVARKSNSSALYLCV</sequence>
<feature type="transmembrane region" description="Helical" evidence="1">
    <location>
        <begin position="7"/>
        <end position="25"/>
    </location>
</feature>
<name>A0AAN9IN12_CROPI</name>
<protein>
    <submittedName>
        <fullName evidence="2">Uncharacterized protein</fullName>
    </submittedName>
</protein>
<dbReference type="EMBL" id="JAYWIO010000002">
    <property type="protein sequence ID" value="KAK7283060.1"/>
    <property type="molecule type" value="Genomic_DNA"/>
</dbReference>
<keyword evidence="1" id="KW-0812">Transmembrane</keyword>
<proteinExistence type="predicted"/>
<accession>A0AAN9IN12</accession>
<reference evidence="2 3" key="1">
    <citation type="submission" date="2024-01" db="EMBL/GenBank/DDBJ databases">
        <title>The genomes of 5 underutilized Papilionoideae crops provide insights into root nodulation and disease resistanc.</title>
        <authorList>
            <person name="Yuan L."/>
        </authorList>
    </citation>
    <scope>NUCLEOTIDE SEQUENCE [LARGE SCALE GENOMIC DNA]</scope>
    <source>
        <strain evidence="2">ZHUSHIDOU_FW_LH</strain>
        <tissue evidence="2">Leaf</tissue>
    </source>
</reference>
<keyword evidence="1" id="KW-1133">Transmembrane helix</keyword>
<gene>
    <name evidence="2" type="ORF">RIF29_12304</name>
</gene>